<proteinExistence type="predicted"/>
<dbReference type="PROSITE" id="PS50093">
    <property type="entry name" value="PKD"/>
    <property type="match status" value="3"/>
</dbReference>
<dbReference type="Pfam" id="PF00801">
    <property type="entry name" value="PKD"/>
    <property type="match status" value="1"/>
</dbReference>
<dbReference type="OrthoDB" id="1491481at2"/>
<dbReference type="SMART" id="SM00560">
    <property type="entry name" value="LamGL"/>
    <property type="match status" value="1"/>
</dbReference>
<dbReference type="Gene3D" id="2.60.40.10">
    <property type="entry name" value="Immunoglobulins"/>
    <property type="match status" value="3"/>
</dbReference>
<evidence type="ECO:0000256" key="1">
    <source>
        <dbReference type="ARBA" id="ARBA00022729"/>
    </source>
</evidence>
<evidence type="ECO:0000256" key="3">
    <source>
        <dbReference type="SAM" id="SignalP"/>
    </source>
</evidence>
<dbReference type="SUPFAM" id="SSF49899">
    <property type="entry name" value="Concanavalin A-like lectins/glucanases"/>
    <property type="match status" value="1"/>
</dbReference>
<dbReference type="InterPro" id="IPR013783">
    <property type="entry name" value="Ig-like_fold"/>
</dbReference>
<dbReference type="PANTHER" id="PTHR42535">
    <property type="entry name" value="OOKINETE PROTEIN, PUTATIVE-RELATED"/>
    <property type="match status" value="1"/>
</dbReference>
<dbReference type="Proteomes" id="UP000238642">
    <property type="component" value="Unassembled WGS sequence"/>
</dbReference>
<sequence length="501" mass="55554">MNLMKMKTILSVVMLPLLIVVSCSKNDTGLGPLQADFTVNKNEIAAGDTVMFTDLSQGMPSRLQWIFEGASPDTSILANPIVVYELPGTYKVTLLATRGNASHQVVREDYITVGYGPLTADFATTNTTIYIQEEITFENLTKGVATSWEWVFKSENDEIKYTGNEPKVIFENPGIYDVTLTVSNPGYSDSREKVGYLTVLDPRDLKADFDAEYNTIPTEYEVRFFDTSIGLAESWQWEFEGASSSVSNEKEPIVHYAKPGIYQVKLTVSNEYTSKTIVKEKAVRVVDNGNLVLLIPFDNKLTDLSVHTLSPQVQGDAPLFHGADRSGAVGKVATFGGTGGLIIPDHEALNFLSQDYSISVWMRSSNTSRMMVWQESGKNGSGDNQTWLRLGDNTTDRKMRFAVEDATGGFILNSDRSVTDGRWNHVVCVRNGNRSLLYVNGALVREGTTNNTKVVSNAAPFKIALQELVSGFDNYFRGDLDDLIIYKKALNETEVKSLFEF</sequence>
<feature type="domain" description="PKD" evidence="4">
    <location>
        <begin position="33"/>
        <end position="97"/>
    </location>
</feature>
<dbReference type="SMART" id="SM00089">
    <property type="entry name" value="PKD"/>
    <property type="match status" value="3"/>
</dbReference>
<evidence type="ECO:0000313" key="6">
    <source>
        <dbReference type="Proteomes" id="UP000238642"/>
    </source>
</evidence>
<dbReference type="GO" id="GO:0005975">
    <property type="term" value="P:carbohydrate metabolic process"/>
    <property type="evidence" value="ECO:0007669"/>
    <property type="project" value="UniProtKB-ARBA"/>
</dbReference>
<dbReference type="GO" id="GO:0004553">
    <property type="term" value="F:hydrolase activity, hydrolyzing O-glycosyl compounds"/>
    <property type="evidence" value="ECO:0007669"/>
    <property type="project" value="UniProtKB-ARBA"/>
</dbReference>
<dbReference type="AlphaFoldDB" id="A0A2S9JUR6"/>
<dbReference type="InterPro" id="IPR013320">
    <property type="entry name" value="ConA-like_dom_sf"/>
</dbReference>
<evidence type="ECO:0000256" key="2">
    <source>
        <dbReference type="ARBA" id="ARBA00023157"/>
    </source>
</evidence>
<keyword evidence="6" id="KW-1185">Reference proteome</keyword>
<dbReference type="InterPro" id="IPR000601">
    <property type="entry name" value="PKD_dom"/>
</dbReference>
<evidence type="ECO:0000313" key="5">
    <source>
        <dbReference type="EMBL" id="PRD56993.1"/>
    </source>
</evidence>
<dbReference type="InterPro" id="IPR006558">
    <property type="entry name" value="LamG-like"/>
</dbReference>
<accession>A0A2S9JUR6</accession>
<gene>
    <name evidence="5" type="ORF">C5749_07235</name>
</gene>
<dbReference type="InterPro" id="IPR022409">
    <property type="entry name" value="PKD/Chitinase_dom"/>
</dbReference>
<feature type="chain" id="PRO_5015711447" description="PKD domain-containing protein" evidence="3">
    <location>
        <begin position="26"/>
        <end position="501"/>
    </location>
</feature>
<feature type="domain" description="PKD" evidence="4">
    <location>
        <begin position="118"/>
        <end position="184"/>
    </location>
</feature>
<dbReference type="PANTHER" id="PTHR42535:SF2">
    <property type="entry name" value="CHROMOSOME UNDETERMINED SCAFFOLD_146, WHOLE GENOME SHOTGUN SEQUENCE"/>
    <property type="match status" value="1"/>
</dbReference>
<evidence type="ECO:0000259" key="4">
    <source>
        <dbReference type="PROSITE" id="PS50093"/>
    </source>
</evidence>
<keyword evidence="2" id="KW-1015">Disulfide bond</keyword>
<keyword evidence="1 3" id="KW-0732">Signal</keyword>
<dbReference type="InterPro" id="IPR035986">
    <property type="entry name" value="PKD_dom_sf"/>
</dbReference>
<organism evidence="5 6">
    <name type="scientific">Sphingobacterium gobiense</name>
    <dbReference type="NCBI Taxonomy" id="1382456"/>
    <lineage>
        <taxon>Bacteria</taxon>
        <taxon>Pseudomonadati</taxon>
        <taxon>Bacteroidota</taxon>
        <taxon>Sphingobacteriia</taxon>
        <taxon>Sphingobacteriales</taxon>
        <taxon>Sphingobacteriaceae</taxon>
        <taxon>Sphingobacterium</taxon>
    </lineage>
</organism>
<dbReference type="Gene3D" id="2.60.120.200">
    <property type="match status" value="1"/>
</dbReference>
<feature type="domain" description="PKD" evidence="4">
    <location>
        <begin position="221"/>
        <end position="290"/>
    </location>
</feature>
<name>A0A2S9JUR6_9SPHI</name>
<dbReference type="Pfam" id="PF18911">
    <property type="entry name" value="PKD_4"/>
    <property type="match status" value="1"/>
</dbReference>
<comment type="caution">
    <text evidence="5">The sequence shown here is derived from an EMBL/GenBank/DDBJ whole genome shotgun (WGS) entry which is preliminary data.</text>
</comment>
<reference evidence="5 6" key="1">
    <citation type="submission" date="2018-02" db="EMBL/GenBank/DDBJ databases">
        <title>The draft genome of Sphingobacterium gobiense H7.</title>
        <authorList>
            <person name="Li L."/>
            <person name="Liu L."/>
            <person name="Zhang X."/>
            <person name="Wang T."/>
            <person name="Liang L."/>
        </authorList>
    </citation>
    <scope>NUCLEOTIDE SEQUENCE [LARGE SCALE GENOMIC DNA]</scope>
    <source>
        <strain evidence="5 6">ACCC 05757</strain>
    </source>
</reference>
<protein>
    <recommendedName>
        <fullName evidence="4">PKD domain-containing protein</fullName>
    </recommendedName>
</protein>
<dbReference type="Pfam" id="PF13385">
    <property type="entry name" value="Laminin_G_3"/>
    <property type="match status" value="1"/>
</dbReference>
<dbReference type="EMBL" id="PVBS01000001">
    <property type="protein sequence ID" value="PRD56993.1"/>
    <property type="molecule type" value="Genomic_DNA"/>
</dbReference>
<feature type="signal peptide" evidence="3">
    <location>
        <begin position="1"/>
        <end position="25"/>
    </location>
</feature>
<dbReference type="SUPFAM" id="SSF49299">
    <property type="entry name" value="PKD domain"/>
    <property type="match status" value="3"/>
</dbReference>
<dbReference type="PROSITE" id="PS51257">
    <property type="entry name" value="PROKAR_LIPOPROTEIN"/>
    <property type="match status" value="1"/>
</dbReference>
<dbReference type="CDD" id="cd00146">
    <property type="entry name" value="PKD"/>
    <property type="match status" value="2"/>
</dbReference>